<dbReference type="EMBL" id="QJJS01000006">
    <property type="protein sequence ID" value="PXW96637.1"/>
    <property type="molecule type" value="Genomic_DNA"/>
</dbReference>
<accession>A0A318H977</accession>
<evidence type="ECO:0000313" key="5">
    <source>
        <dbReference type="EMBL" id="PXW96637.1"/>
    </source>
</evidence>
<dbReference type="AlphaFoldDB" id="A0A318H977"/>
<protein>
    <submittedName>
        <fullName evidence="5">3-oxoacyl-[acyl-carrier-protein] synthase-1</fullName>
    </submittedName>
</protein>
<dbReference type="InterPro" id="IPR018201">
    <property type="entry name" value="Ketoacyl_synth_AS"/>
</dbReference>
<organism evidence="5 6">
    <name type="scientific">Sphaerotilus hippei</name>
    <dbReference type="NCBI Taxonomy" id="744406"/>
    <lineage>
        <taxon>Bacteria</taxon>
        <taxon>Pseudomonadati</taxon>
        <taxon>Pseudomonadota</taxon>
        <taxon>Betaproteobacteria</taxon>
        <taxon>Burkholderiales</taxon>
        <taxon>Sphaerotilaceae</taxon>
        <taxon>Sphaerotilus</taxon>
    </lineage>
</organism>
<dbReference type="Pfam" id="PF02801">
    <property type="entry name" value="Ketoacyl-synt_C"/>
    <property type="match status" value="1"/>
</dbReference>
<comment type="similarity">
    <text evidence="1 3">Belongs to the thiolase-like superfamily. Beta-ketoacyl-ACP synthases family.</text>
</comment>
<dbReference type="SMART" id="SM00825">
    <property type="entry name" value="PKS_KS"/>
    <property type="match status" value="1"/>
</dbReference>
<dbReference type="OrthoDB" id="9808669at2"/>
<dbReference type="CDD" id="cd00834">
    <property type="entry name" value="KAS_I_II"/>
    <property type="match status" value="1"/>
</dbReference>
<dbReference type="RefSeq" id="WP_110400456.1">
    <property type="nucleotide sequence ID" value="NZ_QJJS01000006.1"/>
</dbReference>
<dbReference type="PANTHER" id="PTHR11712">
    <property type="entry name" value="POLYKETIDE SYNTHASE-RELATED"/>
    <property type="match status" value="1"/>
</dbReference>
<evidence type="ECO:0000313" key="6">
    <source>
        <dbReference type="Proteomes" id="UP000247811"/>
    </source>
</evidence>
<dbReference type="GO" id="GO:0005829">
    <property type="term" value="C:cytosol"/>
    <property type="evidence" value="ECO:0007669"/>
    <property type="project" value="TreeGrafter"/>
</dbReference>
<feature type="domain" description="Ketosynthase family 3 (KS3)" evidence="4">
    <location>
        <begin position="1"/>
        <end position="396"/>
    </location>
</feature>
<dbReference type="PANTHER" id="PTHR11712:SF320">
    <property type="entry name" value="BETA-KETOACYL SYNTHASE"/>
    <property type="match status" value="1"/>
</dbReference>
<dbReference type="Gene3D" id="3.40.47.10">
    <property type="match status" value="1"/>
</dbReference>
<dbReference type="InterPro" id="IPR014031">
    <property type="entry name" value="Ketoacyl_synth_C"/>
</dbReference>
<evidence type="ECO:0000256" key="2">
    <source>
        <dbReference type="ARBA" id="ARBA00022679"/>
    </source>
</evidence>
<dbReference type="Proteomes" id="UP000247811">
    <property type="component" value="Unassembled WGS sequence"/>
</dbReference>
<dbReference type="Pfam" id="PF00109">
    <property type="entry name" value="ketoacyl-synt"/>
    <property type="match status" value="1"/>
</dbReference>
<proteinExistence type="inferred from homology"/>
<comment type="caution">
    <text evidence="5">The sequence shown here is derived from an EMBL/GenBank/DDBJ whole genome shotgun (WGS) entry which is preliminary data.</text>
</comment>
<keyword evidence="6" id="KW-1185">Reference proteome</keyword>
<dbReference type="InterPro" id="IPR016039">
    <property type="entry name" value="Thiolase-like"/>
</dbReference>
<dbReference type="InterPro" id="IPR000794">
    <property type="entry name" value="Beta-ketoacyl_synthase"/>
</dbReference>
<evidence type="ECO:0000256" key="3">
    <source>
        <dbReference type="RuleBase" id="RU003694"/>
    </source>
</evidence>
<evidence type="ECO:0000256" key="1">
    <source>
        <dbReference type="ARBA" id="ARBA00008467"/>
    </source>
</evidence>
<dbReference type="SUPFAM" id="SSF53901">
    <property type="entry name" value="Thiolase-like"/>
    <property type="match status" value="2"/>
</dbReference>
<dbReference type="InterPro" id="IPR014030">
    <property type="entry name" value="Ketoacyl_synth_N"/>
</dbReference>
<dbReference type="InterPro" id="IPR020841">
    <property type="entry name" value="PKS_Beta-ketoAc_synthase_dom"/>
</dbReference>
<dbReference type="PROSITE" id="PS52004">
    <property type="entry name" value="KS3_2"/>
    <property type="match status" value="1"/>
</dbReference>
<name>A0A318H977_9BURK</name>
<dbReference type="GO" id="GO:0004315">
    <property type="term" value="F:3-oxoacyl-[acyl-carrier-protein] synthase activity"/>
    <property type="evidence" value="ECO:0007669"/>
    <property type="project" value="InterPro"/>
</dbReference>
<dbReference type="NCBIfam" id="NF006618">
    <property type="entry name" value="PRK09185.1"/>
    <property type="match status" value="1"/>
</dbReference>
<gene>
    <name evidence="5" type="ORF">C7444_106158</name>
</gene>
<evidence type="ECO:0000259" key="4">
    <source>
        <dbReference type="PROSITE" id="PS52004"/>
    </source>
</evidence>
<reference evidence="5 6" key="1">
    <citation type="submission" date="2018-05" db="EMBL/GenBank/DDBJ databases">
        <title>Genomic Encyclopedia of Type Strains, Phase IV (KMG-IV): sequencing the most valuable type-strain genomes for metagenomic binning, comparative biology and taxonomic classification.</title>
        <authorList>
            <person name="Goeker M."/>
        </authorList>
    </citation>
    <scope>NUCLEOTIDE SEQUENCE [LARGE SCALE GENOMIC DNA]</scope>
    <source>
        <strain evidence="5 6">DSM 566</strain>
    </source>
</reference>
<sequence>MNPCPVTPVAVTHATLSTALGAGNAATLAAIEAGRTGLAPCRFEDVVLPGWIGEVEGVEAVRLPEALARHDCRNHRLAWLGLQQDGFIDAVHAARQRWGAHRVAVLLGTSTSGILQTEHAYRHRGPAGELPADFRYAQTHNTFSLAGFVAEALQLGGPAWVVSTACSSSAKVFASAARLIEAGWVDAALVGGVDSMCLTTLYGFNSLELFSPEICRPWDARRQGLSLGEAAAYALLQRDSAPSAGWLLGAGESNDGHHMSSPHPEGLGAIMAIRQALAQAGLAPAQIDYINLHGTATPNNDSAEDRAVSAVFGCTVPCSSTKGATGHTLGAAGAVEAAISLLALQQGLMPGGLNRREPDPALSLDYLDHNRRAPLRHVLSNSFGFGGSNASLVFGASS</sequence>
<dbReference type="GO" id="GO:0006633">
    <property type="term" value="P:fatty acid biosynthetic process"/>
    <property type="evidence" value="ECO:0007669"/>
    <property type="project" value="InterPro"/>
</dbReference>
<keyword evidence="2 3" id="KW-0808">Transferase</keyword>
<dbReference type="PROSITE" id="PS00606">
    <property type="entry name" value="KS3_1"/>
    <property type="match status" value="1"/>
</dbReference>